<keyword evidence="4 5" id="KW-0472">Membrane</keyword>
<keyword evidence="2 5" id="KW-0812">Transmembrane</keyword>
<proteinExistence type="predicted"/>
<comment type="caution">
    <text evidence="7">The sequence shown here is derived from an EMBL/GenBank/DDBJ whole genome shotgun (WGS) entry which is preliminary data.</text>
</comment>
<sequence length="338" mass="37343">MYFVQPEYFYLLFVLIPLVLLAQWGYRSRRRSQRQFAQVSLLKALKPEASTLRRIVRNGLMLLSIACLVAALARPQLQERKENPGEAKGIEAMIALDISNSMLAEDLSPNRLQFAKLTIHRLLDYLAESKVGVVVFAGNAYMQLPITTDLAMAKKMVDDANPDMLSNQGTAIASAIDLSLGSFSDRHDVGKAIILFTDGENHEGDALEAAKKAKSQGVKVYTIAVGSEEGAPIPQDNGYLMDEEGKMVLSKSNPQMCKEIAQAGDGGMLVGKSVSSLSSKIYDELKKLPQAVVNTATETKHELFGWFVFAALLLLVAMECIQLRKNRFLARLRLFDRT</sequence>
<keyword evidence="3 5" id="KW-1133">Transmembrane helix</keyword>
<name>C3J9E5_POREA</name>
<dbReference type="eggNOG" id="COG2304">
    <property type="taxonomic scope" value="Bacteria"/>
</dbReference>
<dbReference type="InterPro" id="IPR036465">
    <property type="entry name" value="vWFA_dom_sf"/>
</dbReference>
<feature type="transmembrane region" description="Helical" evidence="5">
    <location>
        <begin position="303"/>
        <end position="323"/>
    </location>
</feature>
<dbReference type="SMART" id="SM00327">
    <property type="entry name" value="VWA"/>
    <property type="match status" value="1"/>
</dbReference>
<dbReference type="GeneID" id="93366434"/>
<dbReference type="PANTHER" id="PTHR22550:SF5">
    <property type="entry name" value="LEUCINE ZIPPER PROTEIN 4"/>
    <property type="match status" value="1"/>
</dbReference>
<dbReference type="Gene3D" id="3.40.50.410">
    <property type="entry name" value="von Willebrand factor, type A domain"/>
    <property type="match status" value="1"/>
</dbReference>
<dbReference type="Proteomes" id="UP000004295">
    <property type="component" value="Unassembled WGS sequence"/>
</dbReference>
<reference evidence="7 8" key="1">
    <citation type="submission" date="2009-04" db="EMBL/GenBank/DDBJ databases">
        <authorList>
            <person name="Sebastian Y."/>
            <person name="Madupu R."/>
            <person name="Durkin A.S."/>
            <person name="Torralba M."/>
            <person name="Methe B."/>
            <person name="Sutton G.G."/>
            <person name="Strausberg R.L."/>
            <person name="Nelson K.E."/>
        </authorList>
    </citation>
    <scope>NUCLEOTIDE SEQUENCE [LARGE SCALE GENOMIC DNA]</scope>
    <source>
        <strain evidence="8">ATCC 35406 / BCRC 14492 / JCM 8526 / NCTC 13058 / HG 370</strain>
    </source>
</reference>
<dbReference type="PANTHER" id="PTHR22550">
    <property type="entry name" value="SPORE GERMINATION PROTEIN"/>
    <property type="match status" value="1"/>
</dbReference>
<dbReference type="InterPro" id="IPR024163">
    <property type="entry name" value="Aerotolerance_reg_N"/>
</dbReference>
<evidence type="ECO:0000256" key="3">
    <source>
        <dbReference type="ARBA" id="ARBA00022989"/>
    </source>
</evidence>
<evidence type="ECO:0000256" key="5">
    <source>
        <dbReference type="SAM" id="Phobius"/>
    </source>
</evidence>
<dbReference type="InterPro" id="IPR002035">
    <property type="entry name" value="VWF_A"/>
</dbReference>
<keyword evidence="1" id="KW-1003">Cell membrane</keyword>
<gene>
    <name evidence="7" type="primary">batB</name>
    <name evidence="7" type="ORF">POREN0001_1089</name>
</gene>
<keyword evidence="8" id="KW-1185">Reference proteome</keyword>
<dbReference type="InterPro" id="IPR050768">
    <property type="entry name" value="UPF0353/GerABKA_families"/>
</dbReference>
<dbReference type="RefSeq" id="WP_004332882.1">
    <property type="nucleotide sequence ID" value="NZ_ACNN01000012.1"/>
</dbReference>
<evidence type="ECO:0000256" key="1">
    <source>
        <dbReference type="ARBA" id="ARBA00022475"/>
    </source>
</evidence>
<dbReference type="STRING" id="553175.POREN0001_1089"/>
<evidence type="ECO:0000259" key="6">
    <source>
        <dbReference type="PROSITE" id="PS50234"/>
    </source>
</evidence>
<organism evidence="7 8">
    <name type="scientific">Porphyromonas endodontalis (strain ATCC 35406 / DSM 24491 / JCM 8526 / CCUG 16442 / BCRC 14492 / NCTC 13058 / HG 370)</name>
    <name type="common">Bacteroides endodontalis</name>
    <dbReference type="NCBI Taxonomy" id="553175"/>
    <lineage>
        <taxon>Bacteria</taxon>
        <taxon>Pseudomonadati</taxon>
        <taxon>Bacteroidota</taxon>
        <taxon>Bacteroidia</taxon>
        <taxon>Bacteroidales</taxon>
        <taxon>Porphyromonadaceae</taxon>
        <taxon>Porphyromonas</taxon>
    </lineage>
</organism>
<evidence type="ECO:0000256" key="4">
    <source>
        <dbReference type="ARBA" id="ARBA00023136"/>
    </source>
</evidence>
<feature type="domain" description="VWFA" evidence="6">
    <location>
        <begin position="91"/>
        <end position="285"/>
    </location>
</feature>
<dbReference type="Pfam" id="PF07584">
    <property type="entry name" value="BatA"/>
    <property type="match status" value="1"/>
</dbReference>
<dbReference type="AlphaFoldDB" id="C3J9E5"/>
<dbReference type="SUPFAM" id="SSF53300">
    <property type="entry name" value="vWA-like"/>
    <property type="match status" value="1"/>
</dbReference>
<evidence type="ECO:0000313" key="7">
    <source>
        <dbReference type="EMBL" id="EEN83254.1"/>
    </source>
</evidence>
<evidence type="ECO:0000256" key="2">
    <source>
        <dbReference type="ARBA" id="ARBA00022692"/>
    </source>
</evidence>
<dbReference type="EMBL" id="ACNN01000012">
    <property type="protein sequence ID" value="EEN83254.1"/>
    <property type="molecule type" value="Genomic_DNA"/>
</dbReference>
<feature type="transmembrane region" description="Helical" evidence="5">
    <location>
        <begin position="6"/>
        <end position="26"/>
    </location>
</feature>
<dbReference type="PROSITE" id="PS50234">
    <property type="entry name" value="VWFA"/>
    <property type="match status" value="1"/>
</dbReference>
<accession>C3J9E5</accession>
<evidence type="ECO:0000313" key="8">
    <source>
        <dbReference type="Proteomes" id="UP000004295"/>
    </source>
</evidence>
<protein>
    <submittedName>
        <fullName evidence="7">von Willebrand factor type A domain protein</fullName>
    </submittedName>
</protein>
<dbReference type="Pfam" id="PF00092">
    <property type="entry name" value="VWA"/>
    <property type="match status" value="1"/>
</dbReference>